<protein>
    <submittedName>
        <fullName evidence="1">Uncharacterized protein</fullName>
    </submittedName>
</protein>
<organism evidence="1 2">
    <name type="scientific">Tanacetum coccineum</name>
    <dbReference type="NCBI Taxonomy" id="301880"/>
    <lineage>
        <taxon>Eukaryota</taxon>
        <taxon>Viridiplantae</taxon>
        <taxon>Streptophyta</taxon>
        <taxon>Embryophyta</taxon>
        <taxon>Tracheophyta</taxon>
        <taxon>Spermatophyta</taxon>
        <taxon>Magnoliopsida</taxon>
        <taxon>eudicotyledons</taxon>
        <taxon>Gunneridae</taxon>
        <taxon>Pentapetalae</taxon>
        <taxon>asterids</taxon>
        <taxon>campanulids</taxon>
        <taxon>Asterales</taxon>
        <taxon>Asteraceae</taxon>
        <taxon>Asteroideae</taxon>
        <taxon>Anthemideae</taxon>
        <taxon>Anthemidinae</taxon>
        <taxon>Tanacetum</taxon>
    </lineage>
</organism>
<reference evidence="1" key="1">
    <citation type="journal article" date="2022" name="Int. J. Mol. Sci.">
        <title>Draft Genome of Tanacetum Coccineum: Genomic Comparison of Closely Related Tanacetum-Family Plants.</title>
        <authorList>
            <person name="Yamashiro T."/>
            <person name="Shiraishi A."/>
            <person name="Nakayama K."/>
            <person name="Satake H."/>
        </authorList>
    </citation>
    <scope>NUCLEOTIDE SEQUENCE</scope>
</reference>
<dbReference type="EMBL" id="BQNB010013125">
    <property type="protein sequence ID" value="GJT12160.1"/>
    <property type="molecule type" value="Genomic_DNA"/>
</dbReference>
<comment type="caution">
    <text evidence="1">The sequence shown here is derived from an EMBL/GenBank/DDBJ whole genome shotgun (WGS) entry which is preliminary data.</text>
</comment>
<reference evidence="1" key="2">
    <citation type="submission" date="2022-01" db="EMBL/GenBank/DDBJ databases">
        <authorList>
            <person name="Yamashiro T."/>
            <person name="Shiraishi A."/>
            <person name="Satake H."/>
            <person name="Nakayama K."/>
        </authorList>
    </citation>
    <scope>NUCLEOTIDE SEQUENCE</scope>
</reference>
<keyword evidence="2" id="KW-1185">Reference proteome</keyword>
<evidence type="ECO:0000313" key="1">
    <source>
        <dbReference type="EMBL" id="GJT12160.1"/>
    </source>
</evidence>
<accession>A0ABQ5BBE7</accession>
<name>A0ABQ5BBE7_9ASTR</name>
<sequence>MPKSAWTEKDLIDDFLKERRLMRSLEKFVGRKLYEGDLRLRQKNHMILSYDVLINQVDPHGFEGYLKMAVEVPDSS</sequence>
<dbReference type="Proteomes" id="UP001151760">
    <property type="component" value="Unassembled WGS sequence"/>
</dbReference>
<proteinExistence type="predicted"/>
<evidence type="ECO:0000313" key="2">
    <source>
        <dbReference type="Proteomes" id="UP001151760"/>
    </source>
</evidence>
<gene>
    <name evidence="1" type="ORF">Tco_0859202</name>
</gene>